<evidence type="ECO:0000313" key="3">
    <source>
        <dbReference type="Proteomes" id="UP000018936"/>
    </source>
</evidence>
<gene>
    <name evidence="2" type="primary">TLL1</name>
    <name evidence="2" type="ORF">L345_11678</name>
</gene>
<name>V8NJY0_OPHHA</name>
<evidence type="ECO:0000256" key="1">
    <source>
        <dbReference type="SAM" id="SignalP"/>
    </source>
</evidence>
<accession>V8NJY0</accession>
<keyword evidence="3" id="KW-1185">Reference proteome</keyword>
<feature type="signal peptide" evidence="1">
    <location>
        <begin position="1"/>
        <end position="24"/>
    </location>
</feature>
<organism evidence="2 3">
    <name type="scientific">Ophiophagus hannah</name>
    <name type="common">King cobra</name>
    <name type="synonym">Naja hannah</name>
    <dbReference type="NCBI Taxonomy" id="8665"/>
    <lineage>
        <taxon>Eukaryota</taxon>
        <taxon>Metazoa</taxon>
        <taxon>Chordata</taxon>
        <taxon>Craniata</taxon>
        <taxon>Vertebrata</taxon>
        <taxon>Euteleostomi</taxon>
        <taxon>Lepidosauria</taxon>
        <taxon>Squamata</taxon>
        <taxon>Bifurcata</taxon>
        <taxon>Unidentata</taxon>
        <taxon>Episquamata</taxon>
        <taxon>Toxicofera</taxon>
        <taxon>Serpentes</taxon>
        <taxon>Colubroidea</taxon>
        <taxon>Elapidae</taxon>
        <taxon>Elapinae</taxon>
        <taxon>Ophiophagus</taxon>
    </lineage>
</organism>
<feature type="chain" id="PRO_5004770842" evidence="1">
    <location>
        <begin position="25"/>
        <end position="94"/>
    </location>
</feature>
<feature type="non-terminal residue" evidence="2">
    <location>
        <position position="1"/>
    </location>
</feature>
<dbReference type="EMBL" id="AZIM01003179">
    <property type="protein sequence ID" value="ETE62564.1"/>
    <property type="molecule type" value="Genomic_DNA"/>
</dbReference>
<proteinExistence type="predicted"/>
<comment type="caution">
    <text evidence="2">The sequence shown here is derived from an EMBL/GenBank/DDBJ whole genome shotgun (WGS) entry which is preliminary data.</text>
</comment>
<sequence>MTMFCWRMALWLAGVALWNKLCRSRCSGLDFDYVYDLSPEDQAEAIDYKDPCKAGLQAGEDLEDASREGKTPDFLIQISAAGYGSTCLLDKALT</sequence>
<dbReference type="Proteomes" id="UP000018936">
    <property type="component" value="Unassembled WGS sequence"/>
</dbReference>
<evidence type="ECO:0000313" key="2">
    <source>
        <dbReference type="EMBL" id="ETE62564.1"/>
    </source>
</evidence>
<dbReference type="AlphaFoldDB" id="V8NJY0"/>
<reference evidence="2 3" key="1">
    <citation type="journal article" date="2013" name="Proc. Natl. Acad. Sci. U.S.A.">
        <title>The king cobra genome reveals dynamic gene evolution and adaptation in the snake venom system.</title>
        <authorList>
            <person name="Vonk F.J."/>
            <person name="Casewell N.R."/>
            <person name="Henkel C.V."/>
            <person name="Heimberg A.M."/>
            <person name="Jansen H.J."/>
            <person name="McCleary R.J."/>
            <person name="Kerkkamp H.M."/>
            <person name="Vos R.A."/>
            <person name="Guerreiro I."/>
            <person name="Calvete J.J."/>
            <person name="Wuster W."/>
            <person name="Woods A.E."/>
            <person name="Logan J.M."/>
            <person name="Harrison R.A."/>
            <person name="Castoe T.A."/>
            <person name="de Koning A.P."/>
            <person name="Pollock D.D."/>
            <person name="Yandell M."/>
            <person name="Calderon D."/>
            <person name="Renjifo C."/>
            <person name="Currier R.B."/>
            <person name="Salgado D."/>
            <person name="Pla D."/>
            <person name="Sanz L."/>
            <person name="Hyder A.S."/>
            <person name="Ribeiro J.M."/>
            <person name="Arntzen J.W."/>
            <person name="van den Thillart G.E."/>
            <person name="Boetzer M."/>
            <person name="Pirovano W."/>
            <person name="Dirks R.P."/>
            <person name="Spaink H.P."/>
            <person name="Duboule D."/>
            <person name="McGlinn E."/>
            <person name="Kini R.M."/>
            <person name="Richardson M.K."/>
        </authorList>
    </citation>
    <scope>NUCLEOTIDE SEQUENCE</scope>
    <source>
        <tissue evidence="2">Blood</tissue>
    </source>
</reference>
<protein>
    <submittedName>
        <fullName evidence="2">Tolloid-like protein 1</fullName>
    </submittedName>
</protein>
<keyword evidence="1" id="KW-0732">Signal</keyword>